<comment type="caution">
    <text evidence="6">The sequence shown here is derived from an EMBL/GenBank/DDBJ whole genome shotgun (WGS) entry which is preliminary data.</text>
</comment>
<keyword evidence="1" id="KW-0805">Transcription regulation</keyword>
<keyword evidence="3" id="KW-0804">Transcription</keyword>
<accession>A0A2G1QP50</accession>
<evidence type="ECO:0000313" key="6">
    <source>
        <dbReference type="EMBL" id="PHP67293.1"/>
    </source>
</evidence>
<dbReference type="PANTHER" id="PTHR30055">
    <property type="entry name" value="HTH-TYPE TRANSCRIPTIONAL REGULATOR RUTR"/>
    <property type="match status" value="1"/>
</dbReference>
<dbReference type="PANTHER" id="PTHR30055:SF234">
    <property type="entry name" value="HTH-TYPE TRANSCRIPTIONAL REGULATOR BETI"/>
    <property type="match status" value="1"/>
</dbReference>
<sequence>MAESDTREIILSIARDIVASNGLHAVSFDAIAQKLGRSKQAVLYWFPNKPALLAAMFVPWLAAEAGAATASLETATGRDEAIRSFVIAVAGFHFTDLERFRMMYLLPQTARTSATKRQAGPVLDHVHPVTDSLYATLAAHLPGDRNEARREALAIHASVLGLVLVFALGDAIRDPLKHGAADMIETLCRALTGRTADRP</sequence>
<feature type="domain" description="HTH tetR-type" evidence="5">
    <location>
        <begin position="4"/>
        <end position="64"/>
    </location>
</feature>
<dbReference type="SUPFAM" id="SSF46689">
    <property type="entry name" value="Homeodomain-like"/>
    <property type="match status" value="1"/>
</dbReference>
<dbReference type="InterPro" id="IPR050109">
    <property type="entry name" value="HTH-type_TetR-like_transc_reg"/>
</dbReference>
<dbReference type="PROSITE" id="PS50977">
    <property type="entry name" value="HTH_TETR_2"/>
    <property type="match status" value="1"/>
</dbReference>
<dbReference type="Gene3D" id="1.10.357.10">
    <property type="entry name" value="Tetracycline Repressor, domain 2"/>
    <property type="match status" value="1"/>
</dbReference>
<dbReference type="GO" id="GO:0000976">
    <property type="term" value="F:transcription cis-regulatory region binding"/>
    <property type="evidence" value="ECO:0007669"/>
    <property type="project" value="TreeGrafter"/>
</dbReference>
<proteinExistence type="predicted"/>
<dbReference type="Proteomes" id="UP000221168">
    <property type="component" value="Unassembled WGS sequence"/>
</dbReference>
<evidence type="ECO:0000259" key="5">
    <source>
        <dbReference type="PROSITE" id="PS50977"/>
    </source>
</evidence>
<dbReference type="RefSeq" id="WP_099306120.1">
    <property type="nucleotide sequence ID" value="NZ_PDVP01000004.1"/>
</dbReference>
<dbReference type="OrthoDB" id="8478851at2"/>
<evidence type="ECO:0000256" key="1">
    <source>
        <dbReference type="ARBA" id="ARBA00023015"/>
    </source>
</evidence>
<gene>
    <name evidence="6" type="ORF">CSC94_09635</name>
</gene>
<dbReference type="GO" id="GO:0003700">
    <property type="term" value="F:DNA-binding transcription factor activity"/>
    <property type="evidence" value="ECO:0007669"/>
    <property type="project" value="TreeGrafter"/>
</dbReference>
<evidence type="ECO:0000313" key="7">
    <source>
        <dbReference type="Proteomes" id="UP000221168"/>
    </source>
</evidence>
<evidence type="ECO:0000256" key="2">
    <source>
        <dbReference type="ARBA" id="ARBA00023125"/>
    </source>
</evidence>
<dbReference type="InterPro" id="IPR001647">
    <property type="entry name" value="HTH_TetR"/>
</dbReference>
<feature type="DNA-binding region" description="H-T-H motif" evidence="4">
    <location>
        <begin position="27"/>
        <end position="46"/>
    </location>
</feature>
<name>A0A2G1QP50_9HYPH</name>
<protein>
    <recommendedName>
        <fullName evidence="5">HTH tetR-type domain-containing protein</fullName>
    </recommendedName>
</protein>
<dbReference type="InterPro" id="IPR009057">
    <property type="entry name" value="Homeodomain-like_sf"/>
</dbReference>
<organism evidence="6 7">
    <name type="scientific">Zhengella mangrovi</name>
    <dbReference type="NCBI Taxonomy" id="1982044"/>
    <lineage>
        <taxon>Bacteria</taxon>
        <taxon>Pseudomonadati</taxon>
        <taxon>Pseudomonadota</taxon>
        <taxon>Alphaproteobacteria</taxon>
        <taxon>Hyphomicrobiales</taxon>
        <taxon>Notoacmeibacteraceae</taxon>
        <taxon>Zhengella</taxon>
    </lineage>
</organism>
<keyword evidence="7" id="KW-1185">Reference proteome</keyword>
<keyword evidence="2 4" id="KW-0238">DNA-binding</keyword>
<dbReference type="EMBL" id="PDVP01000004">
    <property type="protein sequence ID" value="PHP67293.1"/>
    <property type="molecule type" value="Genomic_DNA"/>
</dbReference>
<evidence type="ECO:0000256" key="4">
    <source>
        <dbReference type="PROSITE-ProRule" id="PRU00335"/>
    </source>
</evidence>
<evidence type="ECO:0000256" key="3">
    <source>
        <dbReference type="ARBA" id="ARBA00023163"/>
    </source>
</evidence>
<dbReference type="AlphaFoldDB" id="A0A2G1QP50"/>
<dbReference type="Pfam" id="PF00440">
    <property type="entry name" value="TetR_N"/>
    <property type="match status" value="1"/>
</dbReference>
<reference evidence="6 7" key="1">
    <citation type="submission" date="2017-10" db="EMBL/GenBank/DDBJ databases">
        <title>Sedimentibacterium mangrovi gen. nov., sp. nov., a novel member of family Phyllobacteriacea isolated from mangrove sediment.</title>
        <authorList>
            <person name="Liao H."/>
            <person name="Tian Y."/>
        </authorList>
    </citation>
    <scope>NUCLEOTIDE SEQUENCE [LARGE SCALE GENOMIC DNA]</scope>
    <source>
        <strain evidence="6 7">X9-2-2</strain>
    </source>
</reference>